<feature type="region of interest" description="Disordered" evidence="1">
    <location>
        <begin position="350"/>
        <end position="455"/>
    </location>
</feature>
<dbReference type="PRINTS" id="PR00381">
    <property type="entry name" value="KINESINLIGHT"/>
</dbReference>
<evidence type="ECO:0000313" key="2">
    <source>
        <dbReference type="EMBL" id="KAF2008320.1"/>
    </source>
</evidence>
<dbReference type="InterPro" id="IPR053137">
    <property type="entry name" value="NLR-like"/>
</dbReference>
<dbReference type="SMART" id="SM00028">
    <property type="entry name" value="TPR"/>
    <property type="match status" value="3"/>
</dbReference>
<reference evidence="2" key="1">
    <citation type="journal article" date="2020" name="Stud. Mycol.">
        <title>101 Dothideomycetes genomes: a test case for predicting lifestyles and emergence of pathogens.</title>
        <authorList>
            <person name="Haridas S."/>
            <person name="Albert R."/>
            <person name="Binder M."/>
            <person name="Bloem J."/>
            <person name="Labutti K."/>
            <person name="Salamov A."/>
            <person name="Andreopoulos B."/>
            <person name="Baker S."/>
            <person name="Barry K."/>
            <person name="Bills G."/>
            <person name="Bluhm B."/>
            <person name="Cannon C."/>
            <person name="Castanera R."/>
            <person name="Culley D."/>
            <person name="Daum C."/>
            <person name="Ezra D."/>
            <person name="Gonzalez J."/>
            <person name="Henrissat B."/>
            <person name="Kuo A."/>
            <person name="Liang C."/>
            <person name="Lipzen A."/>
            <person name="Lutzoni F."/>
            <person name="Magnuson J."/>
            <person name="Mondo S."/>
            <person name="Nolan M."/>
            <person name="Ohm R."/>
            <person name="Pangilinan J."/>
            <person name="Park H.-J."/>
            <person name="Ramirez L."/>
            <person name="Alfaro M."/>
            <person name="Sun H."/>
            <person name="Tritt A."/>
            <person name="Yoshinaga Y."/>
            <person name="Zwiers L.-H."/>
            <person name="Turgeon B."/>
            <person name="Goodwin S."/>
            <person name="Spatafora J."/>
            <person name="Crous P."/>
            <person name="Grigoriev I."/>
        </authorList>
    </citation>
    <scope>NUCLEOTIDE SEQUENCE</scope>
    <source>
        <strain evidence="2">CBS 175.79</strain>
    </source>
</reference>
<dbReference type="RefSeq" id="XP_033376659.1">
    <property type="nucleotide sequence ID" value="XM_033529736.1"/>
</dbReference>
<dbReference type="SUPFAM" id="SSF52540">
    <property type="entry name" value="P-loop containing nucleoside triphosphate hydrolases"/>
    <property type="match status" value="1"/>
</dbReference>
<feature type="compositionally biased region" description="Basic and acidic residues" evidence="1">
    <location>
        <begin position="353"/>
        <end position="371"/>
    </location>
</feature>
<dbReference type="PANTHER" id="PTHR46082:SF6">
    <property type="entry name" value="AAA+ ATPASE DOMAIN-CONTAINING PROTEIN-RELATED"/>
    <property type="match status" value="1"/>
</dbReference>
<dbReference type="OrthoDB" id="20872at2759"/>
<organism evidence="2 3">
    <name type="scientific">Aaosphaeria arxii CBS 175.79</name>
    <dbReference type="NCBI Taxonomy" id="1450172"/>
    <lineage>
        <taxon>Eukaryota</taxon>
        <taxon>Fungi</taxon>
        <taxon>Dikarya</taxon>
        <taxon>Ascomycota</taxon>
        <taxon>Pezizomycotina</taxon>
        <taxon>Dothideomycetes</taxon>
        <taxon>Pleosporomycetidae</taxon>
        <taxon>Pleosporales</taxon>
        <taxon>Pleosporales incertae sedis</taxon>
        <taxon>Aaosphaeria</taxon>
    </lineage>
</organism>
<gene>
    <name evidence="2" type="ORF">BU24DRAFT_429463</name>
</gene>
<dbReference type="EMBL" id="ML978086">
    <property type="protein sequence ID" value="KAF2008320.1"/>
    <property type="molecule type" value="Genomic_DNA"/>
</dbReference>
<dbReference type="InterPro" id="IPR027417">
    <property type="entry name" value="P-loop_NTPase"/>
</dbReference>
<dbReference type="PANTHER" id="PTHR46082">
    <property type="entry name" value="ATP/GTP-BINDING PROTEIN-RELATED"/>
    <property type="match status" value="1"/>
</dbReference>
<proteinExistence type="predicted"/>
<dbReference type="GeneID" id="54287133"/>
<dbReference type="Gene3D" id="3.40.50.300">
    <property type="entry name" value="P-loop containing nucleotide triphosphate hydrolases"/>
    <property type="match status" value="1"/>
</dbReference>
<accession>A0A6A5X601</accession>
<protein>
    <submittedName>
        <fullName evidence="2">Uncharacterized protein</fullName>
    </submittedName>
</protein>
<evidence type="ECO:0000256" key="1">
    <source>
        <dbReference type="SAM" id="MobiDB-lite"/>
    </source>
</evidence>
<name>A0A6A5X601_9PLEO</name>
<dbReference type="Gene3D" id="1.25.40.10">
    <property type="entry name" value="Tetratricopeptide repeat domain"/>
    <property type="match status" value="2"/>
</dbReference>
<dbReference type="GO" id="GO:0043531">
    <property type="term" value="F:ADP binding"/>
    <property type="evidence" value="ECO:0007669"/>
    <property type="project" value="InterPro"/>
</dbReference>
<feature type="compositionally biased region" description="Acidic residues" evidence="1">
    <location>
        <begin position="410"/>
        <end position="452"/>
    </location>
</feature>
<dbReference type="Pfam" id="PF13424">
    <property type="entry name" value="TPR_12"/>
    <property type="match status" value="2"/>
</dbReference>
<evidence type="ECO:0000313" key="3">
    <source>
        <dbReference type="Proteomes" id="UP000799778"/>
    </source>
</evidence>
<feature type="compositionally biased region" description="Basic and acidic residues" evidence="1">
    <location>
        <begin position="378"/>
        <end position="398"/>
    </location>
</feature>
<dbReference type="InterPro" id="IPR019734">
    <property type="entry name" value="TPR_rpt"/>
</dbReference>
<sequence length="814" mass="91042">MALTASFGDMNYGVQAGIINGDVNPMINLPPERRETPPQPSIVIPFARDADFVDRGTLLDEICERCAQPDARQAIVGLGGVGKSQLAIEHAYRTREQSLETWVFWAHASNAARLEQSFHDIADRVKIVGRQELQANIFKLVHDWLCDSKQPWLLVLDNVDDASFLLEAQPASSKTAARPLREYLPHCEHGSMLITSRSKEAARKLVEQRDIITLGSMDEAQSLALLRKKQGVQADKSNDAELAELAELAAALEYMPLAITQAAAYISQRAPLCSVAQYLDQFKKNECRRTSLLTRDGGHLRRDREAKNSIITTWQISFEHIQQTRPSAADLLSLMSFFDRQGIPRNVLQTQATHEDGEANQKVDEAEAEADRNEEDDRMQSECQVRDIEEYFDDHPKNGPENIPSHDSSDDFADDDSEDDDSEDDDSEDDDSEDDDSEDDDSEDDDSEDDGSRDDTFYEDISALRSFCFISVNNDGMTFEMHALVQLSMRTWLAANGKLEQWKQHFINSLCAAFPTGNYENWAAKGSAAEAETLAIQSMKVRKMVLGREHEDTVWSIAMVADAYSLSGRWDAAGKLRAQVMETCKKKLGADHPDTLTSMGNLALTYRNQGRWDAAEELFVQVMETSKKKLGVDHPGTLTSMGNLASTYRKQGRWDAAEELFVQVMETSKKKLGVDHPGTLTSMGNLASTYRKQGRWDAAEELEIQVMETSKKKLGVDHPDTLTSIGNLASIYRNQGRWDAAEELDVQVMETSNMANLAWTWKSLERSAEAIGLLQECVHLRCQTLRAGHPDLVSSQETLAAWEVEQAGRNLAMS</sequence>
<dbReference type="Pfam" id="PF13374">
    <property type="entry name" value="TPR_10"/>
    <property type="match status" value="3"/>
</dbReference>
<dbReference type="InterPro" id="IPR011990">
    <property type="entry name" value="TPR-like_helical_dom_sf"/>
</dbReference>
<dbReference type="SUPFAM" id="SSF48452">
    <property type="entry name" value="TPR-like"/>
    <property type="match status" value="2"/>
</dbReference>
<dbReference type="AlphaFoldDB" id="A0A6A5X601"/>
<keyword evidence="3" id="KW-1185">Reference proteome</keyword>
<dbReference type="Proteomes" id="UP000799778">
    <property type="component" value="Unassembled WGS sequence"/>
</dbReference>